<feature type="region of interest" description="Disordered" evidence="1">
    <location>
        <begin position="1"/>
        <end position="181"/>
    </location>
</feature>
<gene>
    <name evidence="2" type="ORF">AVDCRST_MAG15-2563</name>
</gene>
<evidence type="ECO:0000256" key="1">
    <source>
        <dbReference type="SAM" id="MobiDB-lite"/>
    </source>
</evidence>
<feature type="non-terminal residue" evidence="2">
    <location>
        <position position="372"/>
    </location>
</feature>
<dbReference type="AlphaFoldDB" id="A0A6J4Q0G4"/>
<feature type="compositionally biased region" description="Basic residues" evidence="1">
    <location>
        <begin position="218"/>
        <end position="251"/>
    </location>
</feature>
<feature type="compositionally biased region" description="Basic residues" evidence="1">
    <location>
        <begin position="90"/>
        <end position="116"/>
    </location>
</feature>
<name>A0A6J4Q0G4_9RHOB</name>
<evidence type="ECO:0000313" key="2">
    <source>
        <dbReference type="EMBL" id="CAA9426852.1"/>
    </source>
</evidence>
<feature type="compositionally biased region" description="Gly residues" evidence="1">
    <location>
        <begin position="27"/>
        <end position="42"/>
    </location>
</feature>
<feature type="compositionally biased region" description="Basic and acidic residues" evidence="1">
    <location>
        <begin position="202"/>
        <end position="217"/>
    </location>
</feature>
<feature type="region of interest" description="Disordered" evidence="1">
    <location>
        <begin position="201"/>
        <end position="372"/>
    </location>
</feature>
<feature type="compositionally biased region" description="Gly residues" evidence="1">
    <location>
        <begin position="277"/>
        <end position="288"/>
    </location>
</feature>
<sequence>AGASARALRGRGSQDRGQRNHRRDGAGPRGLAGFGAGGGTGDGARDSVEGRPPDAGAGPPPGRCPGLASALRAPSRAEPGCRGSNSRGLYARRARPKRRAGRPRRRKRSRDARRRTGGGARGVRPRRDRAGGPRPCAHRRRAGGRGGRGGPSRPLEHALGPDRRGTSRPHGRGLGSRRDRLLPLPLLARDRRHGAAVPCGLREAEPLPRHRGHDPLRHAGRRHGRLRHRHARRRAAPGYRPRPRHPAHRAHPGGPRPDAHLLPPSGIPRPLQRPRHLGGGLGPRGGAWRGDALPRPQRRGDARGDRRQRLGLGLGGGRGGRAAPPRGPWHGGRGAARIRAPLRRQPCDARPHGELQIRPGPCPRSPGAAGAV</sequence>
<feature type="compositionally biased region" description="Basic and acidic residues" evidence="1">
    <location>
        <begin position="298"/>
        <end position="308"/>
    </location>
</feature>
<accession>A0A6J4Q0G4</accession>
<dbReference type="EMBL" id="CADCUU010000383">
    <property type="protein sequence ID" value="CAA9426852.1"/>
    <property type="molecule type" value="Genomic_DNA"/>
</dbReference>
<reference evidence="2" key="1">
    <citation type="submission" date="2020-02" db="EMBL/GenBank/DDBJ databases">
        <authorList>
            <person name="Meier V. D."/>
        </authorList>
    </citation>
    <scope>NUCLEOTIDE SEQUENCE</scope>
    <source>
        <strain evidence="2">AVDCRST_MAG15</strain>
    </source>
</reference>
<feature type="compositionally biased region" description="Basic and acidic residues" evidence="1">
    <location>
        <begin position="12"/>
        <end position="26"/>
    </location>
</feature>
<feature type="compositionally biased region" description="Basic and acidic residues" evidence="1">
    <location>
        <begin position="345"/>
        <end position="355"/>
    </location>
</feature>
<feature type="compositionally biased region" description="Basic and acidic residues" evidence="1">
    <location>
        <begin position="43"/>
        <end position="52"/>
    </location>
</feature>
<feature type="compositionally biased region" description="Basic and acidic residues" evidence="1">
    <location>
        <begin position="154"/>
        <end position="165"/>
    </location>
</feature>
<organism evidence="2">
    <name type="scientific">uncultured Rubellimicrobium sp</name>
    <dbReference type="NCBI Taxonomy" id="543078"/>
    <lineage>
        <taxon>Bacteria</taxon>
        <taxon>Pseudomonadati</taxon>
        <taxon>Pseudomonadota</taxon>
        <taxon>Alphaproteobacteria</taxon>
        <taxon>Rhodobacterales</taxon>
        <taxon>Roseobacteraceae</taxon>
        <taxon>Rubellimicrobium</taxon>
        <taxon>environmental samples</taxon>
    </lineage>
</organism>
<feature type="non-terminal residue" evidence="2">
    <location>
        <position position="1"/>
    </location>
</feature>
<protein>
    <submittedName>
        <fullName evidence="2">FIG003603: membrane protein, putative</fullName>
    </submittedName>
</protein>
<feature type="compositionally biased region" description="Low complexity" evidence="1">
    <location>
        <begin position="1"/>
        <end position="11"/>
    </location>
</feature>
<proteinExistence type="predicted"/>